<evidence type="ECO:0000256" key="1">
    <source>
        <dbReference type="ARBA" id="ARBA00004245"/>
    </source>
</evidence>
<evidence type="ECO:0000256" key="6">
    <source>
        <dbReference type="ARBA" id="ARBA00022840"/>
    </source>
</evidence>
<dbReference type="InterPro" id="IPR004001">
    <property type="entry name" value="Actin_CS"/>
</dbReference>
<dbReference type="Pfam" id="PF00022">
    <property type="entry name" value="Actin"/>
    <property type="match status" value="1"/>
</dbReference>
<evidence type="ECO:0000256" key="3">
    <source>
        <dbReference type="ARBA" id="ARBA00022490"/>
    </source>
</evidence>
<evidence type="ECO:0000256" key="4">
    <source>
        <dbReference type="ARBA" id="ARBA00022741"/>
    </source>
</evidence>
<keyword evidence="5" id="KW-0378">Hydrolase</keyword>
<dbReference type="FunFam" id="3.30.420.40:FF:000404">
    <property type="entry name" value="Major actin"/>
    <property type="match status" value="1"/>
</dbReference>
<comment type="caution">
    <text evidence="10">The sequence shown here is derived from an EMBL/GenBank/DDBJ whole genome shotgun (WGS) entry which is preliminary data.</text>
</comment>
<evidence type="ECO:0000256" key="7">
    <source>
        <dbReference type="ARBA" id="ARBA00023212"/>
    </source>
</evidence>
<dbReference type="InterPro" id="IPR004000">
    <property type="entry name" value="Actin"/>
</dbReference>
<comment type="similarity">
    <text evidence="2 9">Belongs to the actin family.</text>
</comment>
<dbReference type="GO" id="GO:0005524">
    <property type="term" value="F:ATP binding"/>
    <property type="evidence" value="ECO:0007669"/>
    <property type="project" value="UniProtKB-KW"/>
</dbReference>
<keyword evidence="3" id="KW-0963">Cytoplasm</keyword>
<keyword evidence="6" id="KW-0067">ATP-binding</keyword>
<dbReference type="PANTHER" id="PTHR11937">
    <property type="entry name" value="ACTIN"/>
    <property type="match status" value="1"/>
</dbReference>
<dbReference type="GO" id="GO:0048731">
    <property type="term" value="P:system development"/>
    <property type="evidence" value="ECO:0007669"/>
    <property type="project" value="UniProtKB-ARBA"/>
</dbReference>
<comment type="subcellular location">
    <subcellularLocation>
        <location evidence="1">Cytoplasm</location>
        <location evidence="1">Cytoskeleton</location>
    </subcellularLocation>
</comment>
<protein>
    <submittedName>
        <fullName evidence="10">Actin</fullName>
    </submittedName>
</protein>
<proteinExistence type="inferred from homology"/>
<dbReference type="GO" id="GO:0005856">
    <property type="term" value="C:cytoskeleton"/>
    <property type="evidence" value="ECO:0007669"/>
    <property type="project" value="UniProtKB-SubCell"/>
</dbReference>
<evidence type="ECO:0000313" key="10">
    <source>
        <dbReference type="EMBL" id="KAE8720214.1"/>
    </source>
</evidence>
<evidence type="ECO:0000256" key="9">
    <source>
        <dbReference type="RuleBase" id="RU000487"/>
    </source>
</evidence>
<keyword evidence="7" id="KW-0206">Cytoskeleton</keyword>
<reference evidence="10" key="1">
    <citation type="submission" date="2019-09" db="EMBL/GenBank/DDBJ databases">
        <title>Draft genome information of white flower Hibiscus syriacus.</title>
        <authorList>
            <person name="Kim Y.-M."/>
        </authorList>
    </citation>
    <scope>NUCLEOTIDE SEQUENCE [LARGE SCALE GENOMIC DNA]</scope>
    <source>
        <strain evidence="10">YM2019G1</strain>
        <tissue evidence="10">Leaf</tissue>
    </source>
</reference>
<evidence type="ECO:0000256" key="5">
    <source>
        <dbReference type="ARBA" id="ARBA00022801"/>
    </source>
</evidence>
<dbReference type="Gene3D" id="3.90.640.10">
    <property type="entry name" value="Actin, Chain A, domain 4"/>
    <property type="match status" value="1"/>
</dbReference>
<dbReference type="InterPro" id="IPR043129">
    <property type="entry name" value="ATPase_NBD"/>
</dbReference>
<evidence type="ECO:0000256" key="2">
    <source>
        <dbReference type="ARBA" id="ARBA00006752"/>
    </source>
</evidence>
<dbReference type="SMART" id="SM00268">
    <property type="entry name" value="ACTIN"/>
    <property type="match status" value="1"/>
</dbReference>
<keyword evidence="4" id="KW-0547">Nucleotide-binding</keyword>
<comment type="catalytic activity">
    <reaction evidence="8">
        <text>ATP + H2O = ADP + phosphate + H(+)</text>
        <dbReference type="Rhea" id="RHEA:13065"/>
        <dbReference type="ChEBI" id="CHEBI:15377"/>
        <dbReference type="ChEBI" id="CHEBI:15378"/>
        <dbReference type="ChEBI" id="CHEBI:30616"/>
        <dbReference type="ChEBI" id="CHEBI:43474"/>
        <dbReference type="ChEBI" id="CHEBI:456216"/>
    </reaction>
</comment>
<dbReference type="GO" id="GO:0048468">
    <property type="term" value="P:cell development"/>
    <property type="evidence" value="ECO:0007669"/>
    <property type="project" value="UniProtKB-ARBA"/>
</dbReference>
<dbReference type="AlphaFoldDB" id="A0A6A3BU85"/>
<organism evidence="10">
    <name type="scientific">Hibiscus syriacus</name>
    <name type="common">Rose of Sharon</name>
    <dbReference type="NCBI Taxonomy" id="106335"/>
    <lineage>
        <taxon>Eukaryota</taxon>
        <taxon>Viridiplantae</taxon>
        <taxon>Streptophyta</taxon>
        <taxon>Embryophyta</taxon>
        <taxon>Tracheophyta</taxon>
        <taxon>Spermatophyta</taxon>
        <taxon>Magnoliopsida</taxon>
        <taxon>eudicotyledons</taxon>
        <taxon>Gunneridae</taxon>
        <taxon>Pentapetalae</taxon>
        <taxon>rosids</taxon>
        <taxon>malvids</taxon>
        <taxon>Malvales</taxon>
        <taxon>Malvaceae</taxon>
        <taxon>Malvoideae</taxon>
        <taxon>Hibiscus</taxon>
    </lineage>
</organism>
<dbReference type="PROSITE" id="PS01132">
    <property type="entry name" value="ACTINS_ACT_LIKE"/>
    <property type="match status" value="1"/>
</dbReference>
<name>A0A6A3BU85_HIBSY</name>
<dbReference type="PRINTS" id="PR00190">
    <property type="entry name" value="ACTIN"/>
</dbReference>
<dbReference type="PROSITE" id="PS00406">
    <property type="entry name" value="ACTINS_1"/>
    <property type="match status" value="1"/>
</dbReference>
<sequence length="513" mass="57474">MVSVIAVFPSIVGRPRHTGVMVGMGQKDAYVGDEAQSKRGILTLKYPIEHGIVNNWEDMEKIWHHTFYNELRVAPEEHPVLLTEAPLNPKANREKMTQTMFETFNAPAMYVAIQAVLSLYASGRTTGIVLDSGDGVSHTVPIYEGYALPHAILRLDLAGRDLTDALMKILTERGYSFTTTAEREIVRDVKEKLAYIALDFEQELETAKTSSSIEKSYELPDGQVITIGSERFRCPEVLFQPSMIGMEAAGIHETTYNSIMKCDVDIRKDLYGNIVLGGGTTMFPGIANRMSKEITALAPNSMKIKVVAPPERKYSVWIGGSILASLSTFQQIKSTLPISIHITDSMLLSFICGLPRPNMMNLAHLLCTGSASNSSQRKRPTIWSFSTRERISISSFRRRVDRPASIRFPELEEKTGVFDAGEKDNFLAVGKSVKKAVDLLHWTLRQFGDFPPPSGIVMNNWFHVMSWWGKYPQVKPMRSVIFKAFTLQVNMRIITIEADQVHAGIVELVKRQN</sequence>
<evidence type="ECO:0000256" key="8">
    <source>
        <dbReference type="ARBA" id="ARBA00049360"/>
    </source>
</evidence>
<gene>
    <name evidence="10" type="ORF">F3Y22_tig00021910pilonHSYRG00009</name>
</gene>
<dbReference type="FunFam" id="3.30.420.40:FF:000291">
    <property type="entry name" value="Actin, alpha skeletal muscle"/>
    <property type="match status" value="1"/>
</dbReference>
<accession>A0A6A3BU85</accession>
<dbReference type="GO" id="GO:0016787">
    <property type="term" value="F:hydrolase activity"/>
    <property type="evidence" value="ECO:0007669"/>
    <property type="project" value="UniProtKB-KW"/>
</dbReference>
<dbReference type="FunFam" id="3.90.640.10:FF:000001">
    <property type="entry name" value="Actin, muscle"/>
    <property type="match status" value="1"/>
</dbReference>
<dbReference type="CDD" id="cd10224">
    <property type="entry name" value="ASKHA_NBD_actin"/>
    <property type="match status" value="1"/>
</dbReference>
<dbReference type="InterPro" id="IPR020902">
    <property type="entry name" value="Actin/actin-like_CS"/>
</dbReference>
<dbReference type="EMBL" id="VEPZ02000766">
    <property type="protein sequence ID" value="KAE8720214.1"/>
    <property type="molecule type" value="Genomic_DNA"/>
</dbReference>
<dbReference type="SUPFAM" id="SSF53067">
    <property type="entry name" value="Actin-like ATPase domain"/>
    <property type="match status" value="2"/>
</dbReference>
<dbReference type="GO" id="GO:0009653">
    <property type="term" value="P:anatomical structure morphogenesis"/>
    <property type="evidence" value="ECO:0007669"/>
    <property type="project" value="UniProtKB-ARBA"/>
</dbReference>
<dbReference type="Gene3D" id="3.30.420.40">
    <property type="match status" value="2"/>
</dbReference>